<accession>A0A1I7BNC6</accession>
<proteinExistence type="predicted"/>
<gene>
    <name evidence="1" type="ORF">SAMN05660657_03702</name>
</gene>
<protein>
    <submittedName>
        <fullName evidence="1">Uncharacterized protein</fullName>
    </submittedName>
</protein>
<keyword evidence="2" id="KW-1185">Reference proteome</keyword>
<reference evidence="2" key="1">
    <citation type="submission" date="2016-10" db="EMBL/GenBank/DDBJ databases">
        <authorList>
            <person name="Varghese N."/>
            <person name="Submissions S."/>
        </authorList>
    </citation>
    <scope>NUCLEOTIDE SEQUENCE [LARGE SCALE GENOMIC DNA]</scope>
    <source>
        <strain evidence="2">DSM 46136</strain>
    </source>
</reference>
<dbReference type="AlphaFoldDB" id="A0A1I7BNC6"/>
<organism evidence="1 2">
    <name type="scientific">Geodermatophilus amargosae</name>
    <dbReference type="NCBI Taxonomy" id="1296565"/>
    <lineage>
        <taxon>Bacteria</taxon>
        <taxon>Bacillati</taxon>
        <taxon>Actinomycetota</taxon>
        <taxon>Actinomycetes</taxon>
        <taxon>Geodermatophilales</taxon>
        <taxon>Geodermatophilaceae</taxon>
        <taxon>Geodermatophilus</taxon>
    </lineage>
</organism>
<sequence>MPHAKTVRLTQDGNSARPYRTKVATITRSASAQTTLTHACRPGSFAGPHTE</sequence>
<name>A0A1I7BNC6_9ACTN</name>
<dbReference type="Proteomes" id="UP000199546">
    <property type="component" value="Unassembled WGS sequence"/>
</dbReference>
<dbReference type="STRING" id="1296565.SAMN05660657_03702"/>
<dbReference type="EMBL" id="FPBA01000015">
    <property type="protein sequence ID" value="SFT88692.1"/>
    <property type="molecule type" value="Genomic_DNA"/>
</dbReference>
<evidence type="ECO:0000313" key="1">
    <source>
        <dbReference type="EMBL" id="SFT88692.1"/>
    </source>
</evidence>
<evidence type="ECO:0000313" key="2">
    <source>
        <dbReference type="Proteomes" id="UP000199546"/>
    </source>
</evidence>